<dbReference type="InterPro" id="IPR011006">
    <property type="entry name" value="CheY-like_superfamily"/>
</dbReference>
<evidence type="ECO:0000256" key="1">
    <source>
        <dbReference type="ARBA" id="ARBA00004496"/>
    </source>
</evidence>
<dbReference type="PANTHER" id="PTHR48111:SF6">
    <property type="entry name" value="TRANSCRIPTIONAL REGULATORY PROTEIN CREB"/>
    <property type="match status" value="1"/>
</dbReference>
<dbReference type="KEGG" id="eaz:JHT90_13450"/>
<dbReference type="GO" id="GO:0000156">
    <property type="term" value="F:phosphorelay response regulator activity"/>
    <property type="evidence" value="ECO:0007669"/>
    <property type="project" value="TreeGrafter"/>
</dbReference>
<dbReference type="Pfam" id="PF00072">
    <property type="entry name" value="Response_reg"/>
    <property type="match status" value="1"/>
</dbReference>
<protein>
    <submittedName>
        <fullName evidence="12">Two-component system response regulator CreB</fullName>
    </submittedName>
</protein>
<dbReference type="GO" id="GO:0005829">
    <property type="term" value="C:cytosol"/>
    <property type="evidence" value="ECO:0007669"/>
    <property type="project" value="TreeGrafter"/>
</dbReference>
<keyword evidence="6 9" id="KW-0238">DNA-binding</keyword>
<feature type="modified residue" description="4-aspartylphosphate" evidence="8">
    <location>
        <position position="52"/>
    </location>
</feature>
<dbReference type="CDD" id="cd17574">
    <property type="entry name" value="REC_OmpR"/>
    <property type="match status" value="1"/>
</dbReference>
<keyword evidence="5" id="KW-0805">Transcription regulation</keyword>
<evidence type="ECO:0000259" key="11">
    <source>
        <dbReference type="PROSITE" id="PS51755"/>
    </source>
</evidence>
<dbReference type="SMART" id="SM00448">
    <property type="entry name" value="REC"/>
    <property type="match status" value="1"/>
</dbReference>
<feature type="DNA-binding region" description="OmpR/PhoB-type" evidence="9">
    <location>
        <begin position="126"/>
        <end position="227"/>
    </location>
</feature>
<dbReference type="Gene3D" id="6.10.250.690">
    <property type="match status" value="1"/>
</dbReference>
<dbReference type="GO" id="GO:0032993">
    <property type="term" value="C:protein-DNA complex"/>
    <property type="evidence" value="ECO:0007669"/>
    <property type="project" value="TreeGrafter"/>
</dbReference>
<proteinExistence type="predicted"/>
<dbReference type="Gene3D" id="1.10.10.10">
    <property type="entry name" value="Winged helix-like DNA-binding domain superfamily/Winged helix DNA-binding domain"/>
    <property type="match status" value="1"/>
</dbReference>
<evidence type="ECO:0000313" key="13">
    <source>
        <dbReference type="Proteomes" id="UP000595278"/>
    </source>
</evidence>
<evidence type="ECO:0000256" key="7">
    <source>
        <dbReference type="ARBA" id="ARBA00023163"/>
    </source>
</evidence>
<evidence type="ECO:0000256" key="2">
    <source>
        <dbReference type="ARBA" id="ARBA00022490"/>
    </source>
</evidence>
<keyword evidence="7" id="KW-0804">Transcription</keyword>
<evidence type="ECO:0000256" key="4">
    <source>
        <dbReference type="ARBA" id="ARBA00023012"/>
    </source>
</evidence>
<evidence type="ECO:0000256" key="6">
    <source>
        <dbReference type="ARBA" id="ARBA00023125"/>
    </source>
</evidence>
<sequence length="228" mass="25978">MPHILIIEDEAAIADTLLYALQSEGFECTWLTLGNKALEQQQQAPADLWILDVGLPDINGFEVCRQLRRFSEVPVIFLTARDTEIDRVVGLEIGADDYVVKPFSPREIAARVRAILKRTANTSQKTSISTTEDKLFSVDESSYTIYLQQQPINLTRHEFHLLRYLLAQPKRVFSREQLLDALGIAVDAGYERNIDSHIKTLRAKIREIDSNLDVIRTHRGFGYSYDPS</sequence>
<dbReference type="InterPro" id="IPR001867">
    <property type="entry name" value="OmpR/PhoB-type_DNA-bd"/>
</dbReference>
<evidence type="ECO:0000256" key="8">
    <source>
        <dbReference type="PROSITE-ProRule" id="PRU00169"/>
    </source>
</evidence>
<dbReference type="Proteomes" id="UP000595278">
    <property type="component" value="Chromosome"/>
</dbReference>
<evidence type="ECO:0000256" key="3">
    <source>
        <dbReference type="ARBA" id="ARBA00022553"/>
    </source>
</evidence>
<keyword evidence="2" id="KW-0963">Cytoplasm</keyword>
<evidence type="ECO:0000256" key="9">
    <source>
        <dbReference type="PROSITE-ProRule" id="PRU01091"/>
    </source>
</evidence>
<feature type="domain" description="OmpR/PhoB-type" evidence="11">
    <location>
        <begin position="126"/>
        <end position="227"/>
    </location>
</feature>
<dbReference type="PANTHER" id="PTHR48111">
    <property type="entry name" value="REGULATOR OF RPOS"/>
    <property type="match status" value="1"/>
</dbReference>
<gene>
    <name evidence="12" type="primary">creB</name>
    <name evidence="12" type="ORF">JHT90_13450</name>
</gene>
<dbReference type="GO" id="GO:0045893">
    <property type="term" value="P:positive regulation of DNA-templated transcription"/>
    <property type="evidence" value="ECO:0007669"/>
    <property type="project" value="UniProtKB-ARBA"/>
</dbReference>
<dbReference type="FunFam" id="3.40.50.2300:FF:000021">
    <property type="entry name" value="Two-component system response regulator KdpE"/>
    <property type="match status" value="1"/>
</dbReference>
<keyword evidence="3 8" id="KW-0597">Phosphoprotein</keyword>
<dbReference type="CDD" id="cd00383">
    <property type="entry name" value="trans_reg_C"/>
    <property type="match status" value="1"/>
</dbReference>
<dbReference type="NCBIfam" id="NF008296">
    <property type="entry name" value="PRK11083.1"/>
    <property type="match status" value="1"/>
</dbReference>
<dbReference type="PROSITE" id="PS50110">
    <property type="entry name" value="RESPONSE_REGULATORY"/>
    <property type="match status" value="1"/>
</dbReference>
<keyword evidence="4" id="KW-0902">Two-component regulatory system</keyword>
<dbReference type="Gene3D" id="3.40.50.2300">
    <property type="match status" value="1"/>
</dbReference>
<evidence type="ECO:0000256" key="5">
    <source>
        <dbReference type="ARBA" id="ARBA00023015"/>
    </source>
</evidence>
<dbReference type="InterPro" id="IPR036388">
    <property type="entry name" value="WH-like_DNA-bd_sf"/>
</dbReference>
<dbReference type="PROSITE" id="PS51755">
    <property type="entry name" value="OMPR_PHOB"/>
    <property type="match status" value="1"/>
</dbReference>
<comment type="subcellular location">
    <subcellularLocation>
        <location evidence="1">Cytoplasm</location>
    </subcellularLocation>
</comment>
<dbReference type="SUPFAM" id="SSF52172">
    <property type="entry name" value="CheY-like"/>
    <property type="match status" value="1"/>
</dbReference>
<keyword evidence="13" id="KW-1185">Reference proteome</keyword>
<dbReference type="AlphaFoldDB" id="A0A974NEX6"/>
<evidence type="ECO:0000259" key="10">
    <source>
        <dbReference type="PROSITE" id="PS50110"/>
    </source>
</evidence>
<dbReference type="GO" id="GO:0042802">
    <property type="term" value="F:identical protein binding"/>
    <property type="evidence" value="ECO:0007669"/>
    <property type="project" value="UniProtKB-ARBA"/>
</dbReference>
<dbReference type="InterPro" id="IPR039420">
    <property type="entry name" value="WalR-like"/>
</dbReference>
<reference evidence="12 13" key="1">
    <citation type="submission" date="2021-01" db="EMBL/GenBank/DDBJ databases">
        <title>Entomomonas sp. F2A isolated from a house cricket (Acheta domesticus).</title>
        <authorList>
            <person name="Spergser J."/>
            <person name="Busse H.-J."/>
        </authorList>
    </citation>
    <scope>NUCLEOTIDE SEQUENCE [LARGE SCALE GENOMIC DNA]</scope>
    <source>
        <strain evidence="12 13">F2A</strain>
    </source>
</reference>
<dbReference type="SUPFAM" id="SSF46894">
    <property type="entry name" value="C-terminal effector domain of the bipartite response regulators"/>
    <property type="match status" value="1"/>
</dbReference>
<dbReference type="InterPro" id="IPR016032">
    <property type="entry name" value="Sig_transdc_resp-reg_C-effctor"/>
</dbReference>
<accession>A0A974NEX6</accession>
<evidence type="ECO:0000313" key="12">
    <source>
        <dbReference type="EMBL" id="QQP85366.1"/>
    </source>
</evidence>
<organism evidence="12 13">
    <name type="scientific">Entomomonas asaccharolytica</name>
    <dbReference type="NCBI Taxonomy" id="2785331"/>
    <lineage>
        <taxon>Bacteria</taxon>
        <taxon>Pseudomonadati</taxon>
        <taxon>Pseudomonadota</taxon>
        <taxon>Gammaproteobacteria</taxon>
        <taxon>Pseudomonadales</taxon>
        <taxon>Pseudomonadaceae</taxon>
        <taxon>Entomomonas</taxon>
    </lineage>
</organism>
<dbReference type="Pfam" id="PF00486">
    <property type="entry name" value="Trans_reg_C"/>
    <property type="match status" value="1"/>
</dbReference>
<feature type="domain" description="Response regulatory" evidence="10">
    <location>
        <begin position="3"/>
        <end position="116"/>
    </location>
</feature>
<dbReference type="EMBL" id="CP067393">
    <property type="protein sequence ID" value="QQP85366.1"/>
    <property type="molecule type" value="Genomic_DNA"/>
</dbReference>
<dbReference type="GO" id="GO:0000987">
    <property type="term" value="F:cis-regulatory region sequence-specific DNA binding"/>
    <property type="evidence" value="ECO:0007669"/>
    <property type="project" value="UniProtKB-ARBA"/>
</dbReference>
<dbReference type="InterPro" id="IPR001789">
    <property type="entry name" value="Sig_transdc_resp-reg_receiver"/>
</dbReference>
<dbReference type="SMART" id="SM00862">
    <property type="entry name" value="Trans_reg_C"/>
    <property type="match status" value="1"/>
</dbReference>
<dbReference type="RefSeq" id="WP_201091892.1">
    <property type="nucleotide sequence ID" value="NZ_CP067393.1"/>
</dbReference>
<name>A0A974NEX6_9GAMM</name>